<dbReference type="InterPro" id="IPR001680">
    <property type="entry name" value="WD40_rpt"/>
</dbReference>
<dbReference type="InterPro" id="IPR019775">
    <property type="entry name" value="WD40_repeat_CS"/>
</dbReference>
<keyword evidence="1 3" id="KW-0853">WD repeat</keyword>
<dbReference type="PROSITE" id="PS00678">
    <property type="entry name" value="WD_REPEATS_1"/>
    <property type="match status" value="1"/>
</dbReference>
<evidence type="ECO:0000256" key="3">
    <source>
        <dbReference type="PROSITE-ProRule" id="PRU00221"/>
    </source>
</evidence>
<dbReference type="PANTHER" id="PTHR19857:SF8">
    <property type="entry name" value="ANGIO-ASSOCIATED MIGRATORY CELL PROTEIN"/>
    <property type="match status" value="1"/>
</dbReference>
<keyword evidence="2" id="KW-0677">Repeat</keyword>
<dbReference type="Pfam" id="PF00400">
    <property type="entry name" value="WD40"/>
    <property type="match status" value="2"/>
</dbReference>
<evidence type="ECO:0000313" key="6">
    <source>
        <dbReference type="Proteomes" id="UP000037136"/>
    </source>
</evidence>
<evidence type="ECO:0000313" key="5">
    <source>
        <dbReference type="EMBL" id="PFH58505.1"/>
    </source>
</evidence>
<keyword evidence="6" id="KW-1185">Reference proteome</keyword>
<dbReference type="Gene3D" id="2.130.10.10">
    <property type="entry name" value="YVTN repeat-like/Quinoprotein amine dehydrogenase"/>
    <property type="match status" value="1"/>
</dbReference>
<protein>
    <submittedName>
        <fullName evidence="5">Uncharacterized protein</fullName>
    </submittedName>
</protein>
<gene>
    <name evidence="5" type="ORF">XA68_13590</name>
</gene>
<dbReference type="STRING" id="268505.A0A2A9PAG2"/>
<feature type="repeat" description="WD" evidence="3">
    <location>
        <begin position="129"/>
        <end position="162"/>
    </location>
</feature>
<proteinExistence type="predicted"/>
<evidence type="ECO:0000256" key="2">
    <source>
        <dbReference type="ARBA" id="ARBA00022737"/>
    </source>
</evidence>
<name>A0A2A9PAG2_OPHUN</name>
<dbReference type="SMART" id="SM00320">
    <property type="entry name" value="WD40"/>
    <property type="match status" value="7"/>
</dbReference>
<dbReference type="InterPro" id="IPR051179">
    <property type="entry name" value="WD_repeat_multifunction"/>
</dbReference>
<comment type="caution">
    <text evidence="5">The sequence shown here is derived from an EMBL/GenBank/DDBJ whole genome shotgun (WGS) entry which is preliminary data.</text>
</comment>
<feature type="region of interest" description="Disordered" evidence="4">
    <location>
        <begin position="1"/>
        <end position="32"/>
    </location>
</feature>
<dbReference type="Proteomes" id="UP000037136">
    <property type="component" value="Unassembled WGS sequence"/>
</dbReference>
<dbReference type="PROSITE" id="PS50294">
    <property type="entry name" value="WD_REPEATS_REGION"/>
    <property type="match status" value="2"/>
</dbReference>
<dbReference type="InterPro" id="IPR036322">
    <property type="entry name" value="WD40_repeat_dom_sf"/>
</dbReference>
<feature type="repeat" description="WD" evidence="3">
    <location>
        <begin position="229"/>
        <end position="262"/>
    </location>
</feature>
<reference evidence="5 6" key="1">
    <citation type="journal article" date="2015" name="BMC Genomics">
        <title>Gene expression during zombie ant biting behavior reflects the complexity underlying fungal parasitic behavioral manipulation.</title>
        <authorList>
            <person name="de Bekker C."/>
            <person name="Ohm R.A."/>
            <person name="Loreto R.G."/>
            <person name="Sebastian A."/>
            <person name="Albert I."/>
            <person name="Merrow M."/>
            <person name="Brachmann A."/>
            <person name="Hughes D.P."/>
        </authorList>
    </citation>
    <scope>NUCLEOTIDE SEQUENCE [LARGE SCALE GENOMIC DNA]</scope>
    <source>
        <strain evidence="5 6">SC16a</strain>
    </source>
</reference>
<dbReference type="SUPFAM" id="SSF50978">
    <property type="entry name" value="WD40 repeat-like"/>
    <property type="match status" value="1"/>
</dbReference>
<reference evidence="5 6" key="2">
    <citation type="journal article" date="2017" name="Sci. Rep.">
        <title>Ant-infecting Ophiocordyceps genomes reveal a high diversity of potential behavioral manipulation genes and a possible major role for enterotoxins.</title>
        <authorList>
            <person name="de Bekker C."/>
            <person name="Ohm R.A."/>
            <person name="Evans H.C."/>
            <person name="Brachmann A."/>
            <person name="Hughes D.P."/>
        </authorList>
    </citation>
    <scope>NUCLEOTIDE SEQUENCE [LARGE SCALE GENOMIC DNA]</scope>
    <source>
        <strain evidence="5 6">SC16a</strain>
    </source>
</reference>
<evidence type="ECO:0000256" key="1">
    <source>
        <dbReference type="ARBA" id="ARBA00022574"/>
    </source>
</evidence>
<dbReference type="EMBL" id="LAZP02000285">
    <property type="protein sequence ID" value="PFH58505.1"/>
    <property type="molecule type" value="Genomic_DNA"/>
</dbReference>
<sequence>MSSSVGDNSLGRGGSDDNDDDDEPDMDGLLAAEDAAEEINEEDAVMNSDDDEDEVILHNDAIAYFDLAPDSLFAIAQHPQRHSLIAVGGSGGRSDDAPGLGWIFDAERRPVLPPSYHARPSSLDSLGTLDGHSDSISALSWTLPHGQVLLSAGLDGRLRAWNTVVAEEGGNTTLSLLAEAREVDEINWLAPCPDSASHPGVMALGASDGSVWVYDVSSEEEPLRILQSYYLHTASCTAGAWSLDGNLLATVSEDGSLCVWDVWHLFADAGLRAEAGGGLAAVSLTTADQRFAVDGGLFSVAMDPGGAFVAVGGAAGAIRIVSLPRLSPGASPSSAGQVLASLCSQSDSIESLATTRTSSTTLLAAGSVDGSIAIFDATRRFSLRRLIHSAHQGLSVVHVDFVPSSSSEWLLDSCGLDGVLRRWDLRSADHHHGPLREWRGHRGGDDGAGGVLGFVRGPGGHPIVTAGDDGLALVFVV</sequence>
<dbReference type="PANTHER" id="PTHR19857">
    <property type="entry name" value="MITOCHONDRIAL DIVISION PROTEIN 1-RELATED"/>
    <property type="match status" value="1"/>
</dbReference>
<dbReference type="OrthoDB" id="10261640at2759"/>
<dbReference type="AlphaFoldDB" id="A0A2A9PAG2"/>
<feature type="compositionally biased region" description="Acidic residues" evidence="4">
    <location>
        <begin position="16"/>
        <end position="26"/>
    </location>
</feature>
<dbReference type="InterPro" id="IPR015943">
    <property type="entry name" value="WD40/YVTN_repeat-like_dom_sf"/>
</dbReference>
<organism evidence="5 6">
    <name type="scientific">Ophiocordyceps unilateralis</name>
    <name type="common">Zombie-ant fungus</name>
    <name type="synonym">Torrubia unilateralis</name>
    <dbReference type="NCBI Taxonomy" id="268505"/>
    <lineage>
        <taxon>Eukaryota</taxon>
        <taxon>Fungi</taxon>
        <taxon>Dikarya</taxon>
        <taxon>Ascomycota</taxon>
        <taxon>Pezizomycotina</taxon>
        <taxon>Sordariomycetes</taxon>
        <taxon>Hypocreomycetidae</taxon>
        <taxon>Hypocreales</taxon>
        <taxon>Ophiocordycipitaceae</taxon>
        <taxon>Ophiocordyceps</taxon>
    </lineage>
</organism>
<feature type="compositionally biased region" description="Low complexity" evidence="4">
    <location>
        <begin position="1"/>
        <end position="10"/>
    </location>
</feature>
<evidence type="ECO:0000256" key="4">
    <source>
        <dbReference type="SAM" id="MobiDB-lite"/>
    </source>
</evidence>
<accession>A0A2A9PAG2</accession>
<dbReference type="PROSITE" id="PS50082">
    <property type="entry name" value="WD_REPEATS_2"/>
    <property type="match status" value="2"/>
</dbReference>